<dbReference type="Gene3D" id="3.10.350.10">
    <property type="entry name" value="LysM domain"/>
    <property type="match status" value="1"/>
</dbReference>
<feature type="compositionally biased region" description="Pro residues" evidence="2">
    <location>
        <begin position="825"/>
        <end position="835"/>
    </location>
</feature>
<feature type="compositionally biased region" description="Polar residues" evidence="2">
    <location>
        <begin position="317"/>
        <end position="331"/>
    </location>
</feature>
<sequence>MPAPHIARRWPAALLRALAGLAGLALLLAGIPAALLKFGQLPDTAPSIGDALDALTAPDDGTLLITTITLIGWVVWVWLAVPVLLETMAVLVRRSTPKIPGFATPQRIAGFLLGSILLASPAAAAAAAPAAAATTASAPHHTTGTDTPTASTSTPRAEEWPTYRVTDDDIALWDVAEKLFGEGGGPRWKDIAALNSDLDPKADLQAGTALNVPTDARIPSQDQATPSTSKGERADDADATVTVKPGDSLSTIADDELDDPAAWPKIYNLNRGAIDDPNLIYPGQNLQLPTTATPPAEKTPRPQDKTPDHTDDKPTPGSASPAPTHTPQTNKPSHPADPAPSASTSRTHQPYTPASQTNDPADDSQTLTPSTAIALAGAGILAASAIGIIATRRKLQQRRRRPGRRIPLPQARAATTEQTLRTVQNPTGVELLDTALRTLATNLATDDRELPEVEAVILRPTGIDLHLAEAAPASMPFTADPTQPTLWHCPADTPALLQGDQLADTDPPYPGLVSIGWDNDGGLVLIDLEAIGILHITGDPDQCSAVLRALAIELATSALVPHLEVTAVGTAAEDLETAVPERVARIQHLGQALTSLSAHDADQRRALQTAGAPSLRAARLMATADGAWTPRILLCTDDTAAEDENLSALIEALSERPRTSSAVITTIDGVMPTTPAGWTLTTEDADTPVTLPGPGIPITLQTLTAADYADILTILTTAGSDTDTPAPAWTHPTPTPTTTDPDTPEPAPRDNEPSASEPPVSQPPSGPTLSDILGEPDASTEEHADATTPAPPAGPPAPAKQTHATISTAPRITIHAQANELPESDLPPEPAPAEPGPTIRVLGPVDIQHAAGRVDTNRQKTCTELAAYLILHPGVDHNAIDQALWPDRRVTKSTRAPLISRLRSWLGDSTDGNPHFPRVTDDAKHRYTLGPHVTSDWTQFQELYRAGMHDTGEDADLALRQALALVRGRPFAATDPRRYTWAEPWTQEMTSAIVDTAHELATRRLAAHDPRSALWAATKGLSAAEEDELLHRDAFLAHHAAGDMEALRLAAARLERINEELDVDMDTETASLLRTLLPRAAAPSSV</sequence>
<feature type="compositionally biased region" description="Basic and acidic residues" evidence="2">
    <location>
        <begin position="298"/>
        <end position="314"/>
    </location>
</feature>
<feature type="transmembrane region" description="Helical" evidence="3">
    <location>
        <begin position="108"/>
        <end position="132"/>
    </location>
</feature>
<dbReference type="InterPro" id="IPR036388">
    <property type="entry name" value="WH-like_DNA-bd_sf"/>
</dbReference>
<name>A0ABN1EUH5_9ACTN</name>
<dbReference type="InterPro" id="IPR018392">
    <property type="entry name" value="LysM"/>
</dbReference>
<feature type="region of interest" description="Disordered" evidence="2">
    <location>
        <begin position="273"/>
        <end position="367"/>
    </location>
</feature>
<reference evidence="5 6" key="1">
    <citation type="journal article" date="2019" name="Int. J. Syst. Evol. Microbiol.">
        <title>The Global Catalogue of Microorganisms (GCM) 10K type strain sequencing project: providing services to taxonomists for standard genome sequencing and annotation.</title>
        <authorList>
            <consortium name="The Broad Institute Genomics Platform"/>
            <consortium name="The Broad Institute Genome Sequencing Center for Infectious Disease"/>
            <person name="Wu L."/>
            <person name="Ma J."/>
        </authorList>
    </citation>
    <scope>NUCLEOTIDE SEQUENCE [LARGE SCALE GENOMIC DNA]</scope>
    <source>
        <strain evidence="5 6">JCM 5052</strain>
    </source>
</reference>
<proteinExistence type="predicted"/>
<keyword evidence="3" id="KW-0812">Transmembrane</keyword>
<comment type="caution">
    <text evidence="5">The sequence shown here is derived from an EMBL/GenBank/DDBJ whole genome shotgun (WGS) entry which is preliminary data.</text>
</comment>
<evidence type="ECO:0000256" key="3">
    <source>
        <dbReference type="SAM" id="Phobius"/>
    </source>
</evidence>
<dbReference type="SMART" id="SM01043">
    <property type="entry name" value="BTAD"/>
    <property type="match status" value="1"/>
</dbReference>
<dbReference type="PROSITE" id="PS51782">
    <property type="entry name" value="LYSM"/>
    <property type="match status" value="2"/>
</dbReference>
<dbReference type="InterPro" id="IPR011990">
    <property type="entry name" value="TPR-like_helical_dom_sf"/>
</dbReference>
<feature type="transmembrane region" description="Helical" evidence="3">
    <location>
        <begin position="63"/>
        <end position="87"/>
    </location>
</feature>
<evidence type="ECO:0000259" key="4">
    <source>
        <dbReference type="PROSITE" id="PS51782"/>
    </source>
</evidence>
<dbReference type="InterPro" id="IPR005158">
    <property type="entry name" value="BTAD"/>
</dbReference>
<dbReference type="PANTHER" id="PTHR34700:SF4">
    <property type="entry name" value="PHAGE-LIKE ELEMENT PBSX PROTEIN XKDP"/>
    <property type="match status" value="1"/>
</dbReference>
<organism evidence="5 6">
    <name type="scientific">Streptomyces mordarskii</name>
    <dbReference type="NCBI Taxonomy" id="1226758"/>
    <lineage>
        <taxon>Bacteria</taxon>
        <taxon>Bacillati</taxon>
        <taxon>Actinomycetota</taxon>
        <taxon>Actinomycetes</taxon>
        <taxon>Kitasatosporales</taxon>
        <taxon>Streptomycetaceae</taxon>
        <taxon>Streptomyces</taxon>
    </lineage>
</organism>
<dbReference type="CDD" id="cd00118">
    <property type="entry name" value="LysM"/>
    <property type="match status" value="1"/>
</dbReference>
<evidence type="ECO:0000256" key="2">
    <source>
        <dbReference type="SAM" id="MobiDB-lite"/>
    </source>
</evidence>
<evidence type="ECO:0000313" key="6">
    <source>
        <dbReference type="Proteomes" id="UP001501576"/>
    </source>
</evidence>
<feature type="region of interest" description="Disordered" evidence="2">
    <location>
        <begin position="821"/>
        <end position="840"/>
    </location>
</feature>
<feature type="compositionally biased region" description="Low complexity" evidence="2">
    <location>
        <begin position="136"/>
        <end position="154"/>
    </location>
</feature>
<keyword evidence="3" id="KW-0472">Membrane</keyword>
<gene>
    <name evidence="5" type="ORF">GCM10010390_91300</name>
</gene>
<keyword evidence="6" id="KW-1185">Reference proteome</keyword>
<feature type="region of interest" description="Disordered" evidence="2">
    <location>
        <begin position="718"/>
        <end position="804"/>
    </location>
</feature>
<protein>
    <submittedName>
        <fullName evidence="5">LysM peptidoglycan-binding domain-containing protein</fullName>
    </submittedName>
</protein>
<dbReference type="RefSeq" id="WP_346161654.1">
    <property type="nucleotide sequence ID" value="NZ_BAAABZ010000092.1"/>
</dbReference>
<evidence type="ECO:0000313" key="5">
    <source>
        <dbReference type="EMBL" id="GAA0573914.1"/>
    </source>
</evidence>
<feature type="region of interest" description="Disordered" evidence="2">
    <location>
        <begin position="136"/>
        <end position="161"/>
    </location>
</feature>
<feature type="compositionally biased region" description="Low complexity" evidence="2">
    <location>
        <begin position="721"/>
        <end position="741"/>
    </location>
</feature>
<feature type="region of interest" description="Disordered" evidence="2">
    <location>
        <begin position="210"/>
        <end position="256"/>
    </location>
</feature>
<feature type="compositionally biased region" description="Polar residues" evidence="2">
    <location>
        <begin position="220"/>
        <end position="229"/>
    </location>
</feature>
<dbReference type="EMBL" id="BAAABZ010000092">
    <property type="protein sequence ID" value="GAA0573914.1"/>
    <property type="molecule type" value="Genomic_DNA"/>
</dbReference>
<keyword evidence="3" id="KW-1133">Transmembrane helix</keyword>
<feature type="domain" description="LysM" evidence="4">
    <location>
        <begin position="161"/>
        <end position="212"/>
    </location>
</feature>
<dbReference type="Gene3D" id="1.25.40.10">
    <property type="entry name" value="Tetratricopeptide repeat domain"/>
    <property type="match status" value="1"/>
</dbReference>
<feature type="domain" description="LysM" evidence="4">
    <location>
        <begin position="239"/>
        <end position="288"/>
    </location>
</feature>
<feature type="compositionally biased region" description="Pro residues" evidence="2">
    <location>
        <begin position="789"/>
        <end position="798"/>
    </location>
</feature>
<evidence type="ECO:0000256" key="1">
    <source>
        <dbReference type="ARBA" id="ARBA00023012"/>
    </source>
</evidence>
<accession>A0ABN1EUH5</accession>
<keyword evidence="1" id="KW-0902">Two-component regulatory system</keyword>
<dbReference type="Pfam" id="PF01476">
    <property type="entry name" value="LysM"/>
    <property type="match status" value="1"/>
</dbReference>
<dbReference type="Gene3D" id="1.10.10.10">
    <property type="entry name" value="Winged helix-like DNA-binding domain superfamily/Winged helix DNA-binding domain"/>
    <property type="match status" value="1"/>
</dbReference>
<dbReference type="PANTHER" id="PTHR34700">
    <property type="entry name" value="POTASSIUM BINDING PROTEIN KBP"/>
    <property type="match status" value="1"/>
</dbReference>
<dbReference type="Proteomes" id="UP001501576">
    <property type="component" value="Unassembled WGS sequence"/>
</dbReference>
<dbReference type="InterPro" id="IPR036779">
    <property type="entry name" value="LysM_dom_sf"/>
</dbReference>
<feature type="compositionally biased region" description="Polar residues" evidence="2">
    <location>
        <begin position="346"/>
        <end position="367"/>
    </location>
</feature>
<dbReference type="InterPro" id="IPR052196">
    <property type="entry name" value="Bact_Kbp"/>
</dbReference>
<dbReference type="SMART" id="SM00257">
    <property type="entry name" value="LysM"/>
    <property type="match status" value="2"/>
</dbReference>